<dbReference type="PANTHER" id="PTHR11265:SF0">
    <property type="entry name" value="12S RRNA N4-METHYLCYTIDINE METHYLTRANSFERASE"/>
    <property type="match status" value="1"/>
</dbReference>
<keyword evidence="3 6" id="KW-0489">Methyltransferase</keyword>
<keyword evidence="6" id="KW-0963">Cytoplasm</keyword>
<feature type="binding site" evidence="6">
    <location>
        <position position="52"/>
    </location>
    <ligand>
        <name>S-adenosyl-L-methionine</name>
        <dbReference type="ChEBI" id="CHEBI:59789"/>
    </ligand>
</feature>
<name>A0A2M7VEM9_9BACT</name>
<protein>
    <recommendedName>
        <fullName evidence="6">Ribosomal RNA small subunit methyltransferase H</fullName>
        <ecNumber evidence="6">2.1.1.199</ecNumber>
    </recommendedName>
    <alternativeName>
        <fullName evidence="6">16S rRNA m(4)C1402 methyltransferase</fullName>
    </alternativeName>
    <alternativeName>
        <fullName evidence="6">rRNA (cytosine-N(4)-)-methyltransferase RsmH</fullName>
    </alternativeName>
</protein>
<dbReference type="SUPFAM" id="SSF53335">
    <property type="entry name" value="S-adenosyl-L-methionine-dependent methyltransferases"/>
    <property type="match status" value="1"/>
</dbReference>
<organism evidence="7 8">
    <name type="scientific">Candidatus Komeilibacteria bacterium CG_4_10_14_0_2_um_filter_37_10</name>
    <dbReference type="NCBI Taxonomy" id="1974470"/>
    <lineage>
        <taxon>Bacteria</taxon>
        <taxon>Candidatus Komeiliibacteriota</taxon>
    </lineage>
</organism>
<dbReference type="HAMAP" id="MF_01007">
    <property type="entry name" value="16SrRNA_methyltr_H"/>
    <property type="match status" value="1"/>
</dbReference>
<dbReference type="PIRSF" id="PIRSF004486">
    <property type="entry name" value="MraW"/>
    <property type="match status" value="1"/>
</dbReference>
<evidence type="ECO:0000313" key="7">
    <source>
        <dbReference type="EMBL" id="PIZ98924.1"/>
    </source>
</evidence>
<reference evidence="8" key="1">
    <citation type="submission" date="2017-09" db="EMBL/GenBank/DDBJ databases">
        <title>Depth-based differentiation of microbial function through sediment-hosted aquifers and enrichment of novel symbionts in the deep terrestrial subsurface.</title>
        <authorList>
            <person name="Probst A.J."/>
            <person name="Ladd B."/>
            <person name="Jarett J.K."/>
            <person name="Geller-Mcgrath D.E."/>
            <person name="Sieber C.M.K."/>
            <person name="Emerson J.B."/>
            <person name="Anantharaman K."/>
            <person name="Thomas B.C."/>
            <person name="Malmstrom R."/>
            <person name="Stieglmeier M."/>
            <person name="Klingl A."/>
            <person name="Woyke T."/>
            <person name="Ryan C.M."/>
            <person name="Banfield J.F."/>
        </authorList>
    </citation>
    <scope>NUCLEOTIDE SEQUENCE [LARGE SCALE GENOMIC DNA]</scope>
</reference>
<comment type="catalytic activity">
    <reaction evidence="6">
        <text>cytidine(1402) in 16S rRNA + S-adenosyl-L-methionine = N(4)-methylcytidine(1402) in 16S rRNA + S-adenosyl-L-homocysteine + H(+)</text>
        <dbReference type="Rhea" id="RHEA:42928"/>
        <dbReference type="Rhea" id="RHEA-COMP:10286"/>
        <dbReference type="Rhea" id="RHEA-COMP:10287"/>
        <dbReference type="ChEBI" id="CHEBI:15378"/>
        <dbReference type="ChEBI" id="CHEBI:57856"/>
        <dbReference type="ChEBI" id="CHEBI:59789"/>
        <dbReference type="ChEBI" id="CHEBI:74506"/>
        <dbReference type="ChEBI" id="CHEBI:82748"/>
        <dbReference type="EC" id="2.1.1.199"/>
    </reaction>
</comment>
<dbReference type="SUPFAM" id="SSF81799">
    <property type="entry name" value="Putative methyltransferase TM0872, insert domain"/>
    <property type="match status" value="1"/>
</dbReference>
<dbReference type="EMBL" id="PFPO01000056">
    <property type="protein sequence ID" value="PIZ98924.1"/>
    <property type="molecule type" value="Genomic_DNA"/>
</dbReference>
<feature type="binding site" evidence="6">
    <location>
        <position position="102"/>
    </location>
    <ligand>
        <name>S-adenosyl-L-methionine</name>
        <dbReference type="ChEBI" id="CHEBI:59789"/>
    </ligand>
</feature>
<gene>
    <name evidence="6" type="primary">rsmH</name>
    <name evidence="7" type="ORF">COX77_03010</name>
</gene>
<dbReference type="PANTHER" id="PTHR11265">
    <property type="entry name" value="S-ADENOSYL-METHYLTRANSFERASE MRAW"/>
    <property type="match status" value="1"/>
</dbReference>
<evidence type="ECO:0000256" key="2">
    <source>
        <dbReference type="ARBA" id="ARBA00022552"/>
    </source>
</evidence>
<keyword evidence="2 6" id="KW-0698">rRNA processing</keyword>
<comment type="subcellular location">
    <subcellularLocation>
        <location evidence="6">Cytoplasm</location>
    </subcellularLocation>
</comment>
<accession>A0A2M7VEM9</accession>
<evidence type="ECO:0000256" key="1">
    <source>
        <dbReference type="ARBA" id="ARBA00010396"/>
    </source>
</evidence>
<dbReference type="InterPro" id="IPR002903">
    <property type="entry name" value="RsmH"/>
</dbReference>
<feature type="binding site" evidence="6">
    <location>
        <position position="109"/>
    </location>
    <ligand>
        <name>S-adenosyl-L-methionine</name>
        <dbReference type="ChEBI" id="CHEBI:59789"/>
    </ligand>
</feature>
<comment type="function">
    <text evidence="6">Specifically methylates the N4 position of cytidine in position 1402 (C1402) of 16S rRNA.</text>
</comment>
<evidence type="ECO:0000313" key="8">
    <source>
        <dbReference type="Proteomes" id="UP000230405"/>
    </source>
</evidence>
<dbReference type="GO" id="GO:0070475">
    <property type="term" value="P:rRNA base methylation"/>
    <property type="evidence" value="ECO:0007669"/>
    <property type="project" value="UniProtKB-UniRule"/>
</dbReference>
<evidence type="ECO:0000256" key="3">
    <source>
        <dbReference type="ARBA" id="ARBA00022603"/>
    </source>
</evidence>
<evidence type="ECO:0000256" key="6">
    <source>
        <dbReference type="HAMAP-Rule" id="MF_01007"/>
    </source>
</evidence>
<comment type="similarity">
    <text evidence="1 6">Belongs to the methyltransferase superfamily. RsmH family.</text>
</comment>
<dbReference type="Gene3D" id="3.40.50.150">
    <property type="entry name" value="Vaccinia Virus protein VP39"/>
    <property type="match status" value="1"/>
</dbReference>
<dbReference type="AlphaFoldDB" id="A0A2M7VEM9"/>
<sequence>MPEHQPVLSIELVANLQVQPDLDYIDATLGAGGHARKVLLLNEPLGRLIGFDLDQEALSIARENLKNFTGRVSYINNNFSSLKKSIADLNLPQLQIGGIYADLGVSSMQLDQAKKGFSFRMAGPLKMNFDSNGLMSAEDIVNNWSVDEIAQLIIRYGEDTFGPVIAKAIGEYRQQKRIADTCELAQIIASVKQRRGSKIHPATKTFQALRIVVNDELGQLAEFLEQAVSLLPSKRRLVVITYHSLEDRVVKQYFKKESTDCLCPKELPVCFCHHRARLRLISKKSIRPAAEEIKTNPRSRSAKLRVVEKI</sequence>
<dbReference type="GO" id="GO:0005737">
    <property type="term" value="C:cytoplasm"/>
    <property type="evidence" value="ECO:0007669"/>
    <property type="project" value="UniProtKB-SubCell"/>
</dbReference>
<evidence type="ECO:0000256" key="5">
    <source>
        <dbReference type="ARBA" id="ARBA00022691"/>
    </source>
</evidence>
<proteinExistence type="inferred from homology"/>
<dbReference type="Proteomes" id="UP000230405">
    <property type="component" value="Unassembled WGS sequence"/>
</dbReference>
<dbReference type="Gene3D" id="1.10.150.170">
    <property type="entry name" value="Putative methyltransferase TM0872, insert domain"/>
    <property type="match status" value="1"/>
</dbReference>
<comment type="caution">
    <text evidence="7">The sequence shown here is derived from an EMBL/GenBank/DDBJ whole genome shotgun (WGS) entry which is preliminary data.</text>
</comment>
<dbReference type="GO" id="GO:0071424">
    <property type="term" value="F:rRNA (cytosine-N4-)-methyltransferase activity"/>
    <property type="evidence" value="ECO:0007669"/>
    <property type="project" value="UniProtKB-UniRule"/>
</dbReference>
<keyword evidence="4 6" id="KW-0808">Transferase</keyword>
<evidence type="ECO:0000256" key="4">
    <source>
        <dbReference type="ARBA" id="ARBA00022679"/>
    </source>
</evidence>
<dbReference type="NCBIfam" id="TIGR00006">
    <property type="entry name" value="16S rRNA (cytosine(1402)-N(4))-methyltransferase RsmH"/>
    <property type="match status" value="1"/>
</dbReference>
<feature type="binding site" evidence="6">
    <location>
        <position position="79"/>
    </location>
    <ligand>
        <name>S-adenosyl-L-methionine</name>
        <dbReference type="ChEBI" id="CHEBI:59789"/>
    </ligand>
</feature>
<feature type="binding site" evidence="6">
    <location>
        <begin position="32"/>
        <end position="34"/>
    </location>
    <ligand>
        <name>S-adenosyl-L-methionine</name>
        <dbReference type="ChEBI" id="CHEBI:59789"/>
    </ligand>
</feature>
<dbReference type="InterPro" id="IPR023397">
    <property type="entry name" value="SAM-dep_MeTrfase_MraW_recog"/>
</dbReference>
<keyword evidence="5 6" id="KW-0949">S-adenosyl-L-methionine</keyword>
<dbReference type="Pfam" id="PF01795">
    <property type="entry name" value="Methyltransf_5"/>
    <property type="match status" value="1"/>
</dbReference>
<dbReference type="EC" id="2.1.1.199" evidence="6"/>
<dbReference type="InterPro" id="IPR029063">
    <property type="entry name" value="SAM-dependent_MTases_sf"/>
</dbReference>